<comment type="caution">
    <text evidence="2">The sequence shown here is derived from an EMBL/GenBank/DDBJ whole genome shotgun (WGS) entry which is preliminary data.</text>
</comment>
<keyword evidence="3" id="KW-1185">Reference proteome</keyword>
<dbReference type="EMBL" id="VIEB01000054">
    <property type="protein sequence ID" value="TQE09652.1"/>
    <property type="molecule type" value="Genomic_DNA"/>
</dbReference>
<evidence type="ECO:0000313" key="2">
    <source>
        <dbReference type="EMBL" id="TQE09652.1"/>
    </source>
</evidence>
<evidence type="ECO:0000313" key="3">
    <source>
        <dbReference type="Proteomes" id="UP000315295"/>
    </source>
</evidence>
<name>A0A540NF42_MALBA</name>
<reference evidence="2 3" key="1">
    <citation type="journal article" date="2019" name="G3 (Bethesda)">
        <title>Sequencing of a Wild Apple (Malus baccata) Genome Unravels the Differences Between Cultivated and Wild Apple Species Regarding Disease Resistance and Cold Tolerance.</title>
        <authorList>
            <person name="Chen X."/>
        </authorList>
    </citation>
    <scope>NUCLEOTIDE SEQUENCE [LARGE SCALE GENOMIC DNA]</scope>
    <source>
        <strain evidence="3">cv. Shandingzi</strain>
        <tissue evidence="2">Leaves</tissue>
    </source>
</reference>
<gene>
    <name evidence="2" type="ORF">C1H46_004745</name>
</gene>
<feature type="region of interest" description="Disordered" evidence="1">
    <location>
        <begin position="1"/>
        <end position="31"/>
    </location>
</feature>
<proteinExistence type="predicted"/>
<protein>
    <submittedName>
        <fullName evidence="2">Uncharacterized protein</fullName>
    </submittedName>
</protein>
<feature type="compositionally biased region" description="Polar residues" evidence="1">
    <location>
        <begin position="17"/>
        <end position="27"/>
    </location>
</feature>
<accession>A0A540NF42</accession>
<dbReference type="AlphaFoldDB" id="A0A540NF42"/>
<sequence length="62" mass="6783">MSKNACNGWSPPRARQCRNTGPQSRSGSIVRHCGSGKKYLGLAEMLFSRYKARNSGRPDPAS</sequence>
<dbReference type="Proteomes" id="UP000315295">
    <property type="component" value="Unassembled WGS sequence"/>
</dbReference>
<evidence type="ECO:0000256" key="1">
    <source>
        <dbReference type="SAM" id="MobiDB-lite"/>
    </source>
</evidence>
<organism evidence="2 3">
    <name type="scientific">Malus baccata</name>
    <name type="common">Siberian crab apple</name>
    <name type="synonym">Pyrus baccata</name>
    <dbReference type="NCBI Taxonomy" id="106549"/>
    <lineage>
        <taxon>Eukaryota</taxon>
        <taxon>Viridiplantae</taxon>
        <taxon>Streptophyta</taxon>
        <taxon>Embryophyta</taxon>
        <taxon>Tracheophyta</taxon>
        <taxon>Spermatophyta</taxon>
        <taxon>Magnoliopsida</taxon>
        <taxon>eudicotyledons</taxon>
        <taxon>Gunneridae</taxon>
        <taxon>Pentapetalae</taxon>
        <taxon>rosids</taxon>
        <taxon>fabids</taxon>
        <taxon>Rosales</taxon>
        <taxon>Rosaceae</taxon>
        <taxon>Amygdaloideae</taxon>
        <taxon>Maleae</taxon>
        <taxon>Malus</taxon>
    </lineage>
</organism>